<dbReference type="EC" id="3.1.11.6" evidence="5"/>
<name>A0ABS4ZHH8_9MICO</name>
<comment type="catalytic activity">
    <reaction evidence="5 6">
        <text>Exonucleolytic cleavage in either 5'- to 3'- or 3'- to 5'-direction to yield nucleoside 5'-phosphates.</text>
        <dbReference type="EC" id="3.1.11.6"/>
    </reaction>
</comment>
<dbReference type="InterPro" id="IPR003753">
    <property type="entry name" value="Exonuc_VII_L"/>
</dbReference>
<keyword evidence="3 5" id="KW-0378">Hydrolase</keyword>
<comment type="subcellular location">
    <subcellularLocation>
        <location evidence="5 6">Cytoplasm</location>
    </subcellularLocation>
</comment>
<dbReference type="GO" id="GO:0008855">
    <property type="term" value="F:exodeoxyribonuclease VII activity"/>
    <property type="evidence" value="ECO:0007669"/>
    <property type="project" value="UniProtKB-EC"/>
</dbReference>
<dbReference type="CDD" id="cd04489">
    <property type="entry name" value="ExoVII_LU_OBF"/>
    <property type="match status" value="1"/>
</dbReference>
<dbReference type="NCBIfam" id="TIGR00237">
    <property type="entry name" value="xseA"/>
    <property type="match status" value="1"/>
</dbReference>
<organism evidence="10 11">
    <name type="scientific">Microbacterium amylolyticum</name>
    <dbReference type="NCBI Taxonomy" id="936337"/>
    <lineage>
        <taxon>Bacteria</taxon>
        <taxon>Bacillati</taxon>
        <taxon>Actinomycetota</taxon>
        <taxon>Actinomycetes</taxon>
        <taxon>Micrococcales</taxon>
        <taxon>Microbacteriaceae</taxon>
        <taxon>Microbacterium</taxon>
    </lineage>
</organism>
<keyword evidence="4 5" id="KW-0269">Exonuclease</keyword>
<dbReference type="Pfam" id="PF13742">
    <property type="entry name" value="tRNA_anti_2"/>
    <property type="match status" value="1"/>
</dbReference>
<dbReference type="Proteomes" id="UP001519362">
    <property type="component" value="Unassembled WGS sequence"/>
</dbReference>
<comment type="function">
    <text evidence="5">Bidirectionally degrades single-stranded DNA into large acid-insoluble oligonucleotides, which are then degraded further into small acid-soluble oligonucleotides.</text>
</comment>
<dbReference type="PANTHER" id="PTHR30008">
    <property type="entry name" value="EXODEOXYRIBONUCLEASE 7 LARGE SUBUNIT"/>
    <property type="match status" value="1"/>
</dbReference>
<dbReference type="RefSeq" id="WP_165131452.1">
    <property type="nucleotide sequence ID" value="NZ_CP049253.1"/>
</dbReference>
<evidence type="ECO:0000313" key="11">
    <source>
        <dbReference type="Proteomes" id="UP001519362"/>
    </source>
</evidence>
<feature type="domain" description="Exonuclease VII large subunit C-terminal" evidence="8">
    <location>
        <begin position="146"/>
        <end position="364"/>
    </location>
</feature>
<evidence type="ECO:0000256" key="4">
    <source>
        <dbReference type="ARBA" id="ARBA00022839"/>
    </source>
</evidence>
<evidence type="ECO:0000259" key="8">
    <source>
        <dbReference type="Pfam" id="PF02601"/>
    </source>
</evidence>
<keyword evidence="2 5" id="KW-0540">Nuclease</keyword>
<evidence type="ECO:0000256" key="1">
    <source>
        <dbReference type="ARBA" id="ARBA00022490"/>
    </source>
</evidence>
<dbReference type="Pfam" id="PF02601">
    <property type="entry name" value="Exonuc_VII_L"/>
    <property type="match status" value="1"/>
</dbReference>
<sequence>MTSFQPQQSPGDVPPSDAVSPRDSGPEHPTSIARLNQTIKAAIDRWGAVWVEGEITQWNKRGGNVFGGMKDLLSDAQVSIQLWSSVLRRLEDDFQVGDHVVACLKADYFTKRGSFSFQVTAMRHVGIGAQLERLERLRRALREEGLFDPARKRPLPFLPHRIGLITGAHSDAEKDVLRNSQLRWPQVEFRTIHATVQGERSVAEIIEALAILDADPSIDVIIIARGGGDPQTLLGFSDERLVRAVAAAQTPVVSAIGHENDRPLLDDVADLRASTPTDAAKRVVPDVGEQRALIADLRSRLTMRLTQQVRHGIQQLEQMRSRPSLRDPDSLIRDRAHEIALLVSKGQDRSARMIERGELRTAQLRASLTALSPASTLARGYAIAQFPNGEIVRNAAQAPAGTHLTVTVESGAILATSDGAAESAS</sequence>
<comment type="caution">
    <text evidence="10">The sequence shown here is derived from an EMBL/GenBank/DDBJ whole genome shotgun (WGS) entry which is preliminary data.</text>
</comment>
<reference evidence="10 11" key="1">
    <citation type="submission" date="2021-03" db="EMBL/GenBank/DDBJ databases">
        <title>Sequencing the genomes of 1000 actinobacteria strains.</title>
        <authorList>
            <person name="Klenk H.-P."/>
        </authorList>
    </citation>
    <scope>NUCLEOTIDE SEQUENCE [LARGE SCALE GENOMIC DNA]</scope>
    <source>
        <strain evidence="10 11">DSM 24221</strain>
    </source>
</reference>
<keyword evidence="11" id="KW-1185">Reference proteome</keyword>
<comment type="similarity">
    <text evidence="5 6">Belongs to the XseA family.</text>
</comment>
<accession>A0ABS4ZHH8</accession>
<feature type="domain" description="OB-fold nucleic acid binding" evidence="9">
    <location>
        <begin position="31"/>
        <end position="123"/>
    </location>
</feature>
<evidence type="ECO:0000256" key="2">
    <source>
        <dbReference type="ARBA" id="ARBA00022722"/>
    </source>
</evidence>
<proteinExistence type="inferred from homology"/>
<dbReference type="PANTHER" id="PTHR30008:SF0">
    <property type="entry name" value="EXODEOXYRIBONUCLEASE 7 LARGE SUBUNIT"/>
    <property type="match status" value="1"/>
</dbReference>
<evidence type="ECO:0000259" key="9">
    <source>
        <dbReference type="Pfam" id="PF13742"/>
    </source>
</evidence>
<gene>
    <name evidence="5" type="primary">xseA</name>
    <name evidence="10" type="ORF">JOF34_000532</name>
</gene>
<evidence type="ECO:0000256" key="6">
    <source>
        <dbReference type="RuleBase" id="RU004355"/>
    </source>
</evidence>
<keyword evidence="1 5" id="KW-0963">Cytoplasm</keyword>
<comment type="subunit">
    <text evidence="5">Heterooligomer composed of large and small subunits.</text>
</comment>
<feature type="compositionally biased region" description="Polar residues" evidence="7">
    <location>
        <begin position="1"/>
        <end position="10"/>
    </location>
</feature>
<dbReference type="InterPro" id="IPR025824">
    <property type="entry name" value="OB-fold_nuc-bd_dom"/>
</dbReference>
<evidence type="ECO:0000256" key="7">
    <source>
        <dbReference type="SAM" id="MobiDB-lite"/>
    </source>
</evidence>
<dbReference type="HAMAP" id="MF_00378">
    <property type="entry name" value="Exonuc_7_L"/>
    <property type="match status" value="1"/>
</dbReference>
<evidence type="ECO:0000256" key="5">
    <source>
        <dbReference type="HAMAP-Rule" id="MF_00378"/>
    </source>
</evidence>
<protein>
    <recommendedName>
        <fullName evidence="5">Exodeoxyribonuclease 7 large subunit</fullName>
        <ecNumber evidence="5">3.1.11.6</ecNumber>
    </recommendedName>
    <alternativeName>
        <fullName evidence="5">Exodeoxyribonuclease VII large subunit</fullName>
        <shortName evidence="5">Exonuclease VII large subunit</shortName>
    </alternativeName>
</protein>
<feature type="region of interest" description="Disordered" evidence="7">
    <location>
        <begin position="1"/>
        <end position="30"/>
    </location>
</feature>
<evidence type="ECO:0000313" key="10">
    <source>
        <dbReference type="EMBL" id="MBP2435946.1"/>
    </source>
</evidence>
<dbReference type="EMBL" id="JAGIOL010000001">
    <property type="protein sequence ID" value="MBP2435946.1"/>
    <property type="molecule type" value="Genomic_DNA"/>
</dbReference>
<dbReference type="InterPro" id="IPR020579">
    <property type="entry name" value="Exonuc_VII_lsu_C"/>
</dbReference>
<evidence type="ECO:0000256" key="3">
    <source>
        <dbReference type="ARBA" id="ARBA00022801"/>
    </source>
</evidence>